<gene>
    <name evidence="1" type="ORF">QYM36_009602</name>
</gene>
<dbReference type="AlphaFoldDB" id="A0AA88L239"/>
<protein>
    <submittedName>
        <fullName evidence="1">Uncharacterized protein</fullName>
    </submittedName>
</protein>
<dbReference type="EMBL" id="JAVRJZ010000014">
    <property type="protein sequence ID" value="KAK2713772.1"/>
    <property type="molecule type" value="Genomic_DNA"/>
</dbReference>
<organism evidence="1 2">
    <name type="scientific">Artemia franciscana</name>
    <name type="common">Brine shrimp</name>
    <name type="synonym">Artemia sanfranciscana</name>
    <dbReference type="NCBI Taxonomy" id="6661"/>
    <lineage>
        <taxon>Eukaryota</taxon>
        <taxon>Metazoa</taxon>
        <taxon>Ecdysozoa</taxon>
        <taxon>Arthropoda</taxon>
        <taxon>Crustacea</taxon>
        <taxon>Branchiopoda</taxon>
        <taxon>Anostraca</taxon>
        <taxon>Artemiidae</taxon>
        <taxon>Artemia</taxon>
    </lineage>
</organism>
<comment type="caution">
    <text evidence="1">The sequence shown here is derived from an EMBL/GenBank/DDBJ whole genome shotgun (WGS) entry which is preliminary data.</text>
</comment>
<dbReference type="Proteomes" id="UP001187531">
    <property type="component" value="Unassembled WGS sequence"/>
</dbReference>
<proteinExistence type="predicted"/>
<evidence type="ECO:0000313" key="1">
    <source>
        <dbReference type="EMBL" id="KAK2713772.1"/>
    </source>
</evidence>
<name>A0AA88L239_ARTSF</name>
<keyword evidence="2" id="KW-1185">Reference proteome</keyword>
<evidence type="ECO:0000313" key="2">
    <source>
        <dbReference type="Proteomes" id="UP001187531"/>
    </source>
</evidence>
<accession>A0AA88L239</accession>
<reference evidence="1" key="1">
    <citation type="submission" date="2023-07" db="EMBL/GenBank/DDBJ databases">
        <title>Chromosome-level genome assembly of Artemia franciscana.</title>
        <authorList>
            <person name="Jo E."/>
        </authorList>
    </citation>
    <scope>NUCLEOTIDE SEQUENCE</scope>
    <source>
        <tissue evidence="1">Whole body</tissue>
    </source>
</reference>
<sequence>MLKEYEKVETIIYKASISKLSHNLWYLCEGVIMSLLDDEVDRQSKKKKIANFNRDRISDFSQRYDPSEEKLTQKLFDKTLDDLVSEKSKQFLSRLQIDDSFLKEDVSSWNNNAVYLEAKRRISRLRVVNDTADHG</sequence>